<dbReference type="InterPro" id="IPR000524">
    <property type="entry name" value="Tscrpt_reg_HTH_GntR"/>
</dbReference>
<sequence>MTDFHVPFLSYSERYPLKYEALYHAIKDSIADGKLEYGAKLPSSRELGKLYALSRGIVSQVYDMLASEGYVESEVGRGTYVAYRRDRMPAADEGGGRECDLSAWGRRIAAEPPHPSPEPKAPIEFAIGYGDKSLFPTTAWNRALYAQVRRMGDVSDGDVFAAEGHEPLREAVGRHLRRVRGIRADASSVAIVNGSMQAIGLLTQLLVEPGAPVVVENPCYSGFLSAIAAAGGRPVAAETDEHGIVPSDWDAKLLFVTPSRQFPTGAVLGLERRQRLLAWAAERGAIVVEDDYDSEFRHRGRPIEPLKALDRDDRVVYVGTFTRTMMHHFRIGYAVLPARLREPFLRAKRLFEPHPASILEQRALAAFMNGGEYERHLRRLGRVYSRKFELLRGLLASELAGAFAPVPSDAGLHVFARWRGSAESYGAFRRDCFDAGVAWSDGSRYYAERPVASACFGFAHLSEADIAEGVRRMREAWERRG</sequence>
<dbReference type="InterPro" id="IPR051446">
    <property type="entry name" value="HTH_trans_reg/aminotransferase"/>
</dbReference>
<dbReference type="SUPFAM" id="SSF46785">
    <property type="entry name" value="Winged helix' DNA-binding domain"/>
    <property type="match status" value="1"/>
</dbReference>
<dbReference type="PANTHER" id="PTHR46577">
    <property type="entry name" value="HTH-TYPE TRANSCRIPTIONAL REGULATORY PROTEIN GABR"/>
    <property type="match status" value="1"/>
</dbReference>
<gene>
    <name evidence="9" type="ORF">DLM86_21530</name>
</gene>
<dbReference type="InterPro" id="IPR004839">
    <property type="entry name" value="Aminotransferase_I/II_large"/>
</dbReference>
<dbReference type="EMBL" id="QJVJ01000010">
    <property type="protein sequence ID" value="PYI52069.1"/>
    <property type="molecule type" value="Genomic_DNA"/>
</dbReference>
<dbReference type="Pfam" id="PF00392">
    <property type="entry name" value="GntR"/>
    <property type="match status" value="1"/>
</dbReference>
<dbReference type="Gene3D" id="3.40.640.10">
    <property type="entry name" value="Type I PLP-dependent aspartate aminotransferase-like (Major domain)"/>
    <property type="match status" value="1"/>
</dbReference>
<evidence type="ECO:0000256" key="7">
    <source>
        <dbReference type="ARBA" id="ARBA00023163"/>
    </source>
</evidence>
<evidence type="ECO:0000256" key="5">
    <source>
        <dbReference type="ARBA" id="ARBA00023015"/>
    </source>
</evidence>
<keyword evidence="10" id="KW-1185">Reference proteome</keyword>
<feature type="domain" description="HTH gntR-type" evidence="8">
    <location>
        <begin position="16"/>
        <end position="84"/>
    </location>
</feature>
<dbReference type="SUPFAM" id="SSF53383">
    <property type="entry name" value="PLP-dependent transferases"/>
    <property type="match status" value="1"/>
</dbReference>
<dbReference type="PANTHER" id="PTHR46577:SF1">
    <property type="entry name" value="HTH-TYPE TRANSCRIPTIONAL REGULATORY PROTEIN GABR"/>
    <property type="match status" value="1"/>
</dbReference>
<comment type="caution">
    <text evidence="9">The sequence shown here is derived from an EMBL/GenBank/DDBJ whole genome shotgun (WGS) entry which is preliminary data.</text>
</comment>
<evidence type="ECO:0000256" key="1">
    <source>
        <dbReference type="ARBA" id="ARBA00001933"/>
    </source>
</evidence>
<keyword evidence="6" id="KW-0238">DNA-binding</keyword>
<keyword evidence="4" id="KW-0663">Pyridoxal phosphate</keyword>
<evidence type="ECO:0000256" key="6">
    <source>
        <dbReference type="ARBA" id="ARBA00023125"/>
    </source>
</evidence>
<keyword evidence="9" id="KW-0808">Transferase</keyword>
<dbReference type="InterPro" id="IPR015424">
    <property type="entry name" value="PyrdxlP-dep_Trfase"/>
</dbReference>
<keyword evidence="3 9" id="KW-0032">Aminotransferase</keyword>
<dbReference type="GO" id="GO:0003700">
    <property type="term" value="F:DNA-binding transcription factor activity"/>
    <property type="evidence" value="ECO:0007669"/>
    <property type="project" value="InterPro"/>
</dbReference>
<dbReference type="Pfam" id="PF00155">
    <property type="entry name" value="Aminotran_1_2"/>
    <property type="match status" value="1"/>
</dbReference>
<dbReference type="OrthoDB" id="9808770at2"/>
<dbReference type="AlphaFoldDB" id="A0A2V5JYU3"/>
<evidence type="ECO:0000256" key="4">
    <source>
        <dbReference type="ARBA" id="ARBA00022898"/>
    </source>
</evidence>
<dbReference type="PROSITE" id="PS50949">
    <property type="entry name" value="HTH_GNTR"/>
    <property type="match status" value="1"/>
</dbReference>
<protein>
    <submittedName>
        <fullName evidence="9">PLP-dependent aminotransferase family protein</fullName>
    </submittedName>
</protein>
<dbReference type="GO" id="GO:0003677">
    <property type="term" value="F:DNA binding"/>
    <property type="evidence" value="ECO:0007669"/>
    <property type="project" value="UniProtKB-KW"/>
</dbReference>
<dbReference type="CDD" id="cd07377">
    <property type="entry name" value="WHTH_GntR"/>
    <property type="match status" value="1"/>
</dbReference>
<dbReference type="Proteomes" id="UP000247476">
    <property type="component" value="Unassembled WGS sequence"/>
</dbReference>
<reference evidence="9 10" key="1">
    <citation type="submission" date="2018-05" db="EMBL/GenBank/DDBJ databases">
        <title>Paenibacillus flagellatus sp. nov., isolated from selenium mineral soil.</title>
        <authorList>
            <person name="Dai X."/>
        </authorList>
    </citation>
    <scope>NUCLEOTIDE SEQUENCE [LARGE SCALE GENOMIC DNA]</scope>
    <source>
        <strain evidence="9 10">DXL2</strain>
    </source>
</reference>
<organism evidence="9 10">
    <name type="scientific">Paenibacillus flagellatus</name>
    <dbReference type="NCBI Taxonomy" id="2211139"/>
    <lineage>
        <taxon>Bacteria</taxon>
        <taxon>Bacillati</taxon>
        <taxon>Bacillota</taxon>
        <taxon>Bacilli</taxon>
        <taxon>Bacillales</taxon>
        <taxon>Paenibacillaceae</taxon>
        <taxon>Paenibacillus</taxon>
    </lineage>
</organism>
<name>A0A2V5JYU3_9BACL</name>
<keyword evidence="7" id="KW-0804">Transcription</keyword>
<evidence type="ECO:0000259" key="8">
    <source>
        <dbReference type="PROSITE" id="PS50949"/>
    </source>
</evidence>
<comment type="similarity">
    <text evidence="2">In the C-terminal section; belongs to the class-I pyridoxal-phosphate-dependent aminotransferase family.</text>
</comment>
<dbReference type="InterPro" id="IPR036390">
    <property type="entry name" value="WH_DNA-bd_sf"/>
</dbReference>
<dbReference type="InterPro" id="IPR015421">
    <property type="entry name" value="PyrdxlP-dep_Trfase_major"/>
</dbReference>
<dbReference type="Gene3D" id="1.10.10.10">
    <property type="entry name" value="Winged helix-like DNA-binding domain superfamily/Winged helix DNA-binding domain"/>
    <property type="match status" value="1"/>
</dbReference>
<dbReference type="RefSeq" id="WP_110842139.1">
    <property type="nucleotide sequence ID" value="NZ_QJVJ01000010.1"/>
</dbReference>
<dbReference type="CDD" id="cd00609">
    <property type="entry name" value="AAT_like"/>
    <property type="match status" value="1"/>
</dbReference>
<dbReference type="GO" id="GO:0008483">
    <property type="term" value="F:transaminase activity"/>
    <property type="evidence" value="ECO:0007669"/>
    <property type="project" value="UniProtKB-KW"/>
</dbReference>
<dbReference type="InterPro" id="IPR036388">
    <property type="entry name" value="WH-like_DNA-bd_sf"/>
</dbReference>
<evidence type="ECO:0000313" key="10">
    <source>
        <dbReference type="Proteomes" id="UP000247476"/>
    </source>
</evidence>
<evidence type="ECO:0000313" key="9">
    <source>
        <dbReference type="EMBL" id="PYI52069.1"/>
    </source>
</evidence>
<comment type="cofactor">
    <cofactor evidence="1">
        <name>pyridoxal 5'-phosphate</name>
        <dbReference type="ChEBI" id="CHEBI:597326"/>
    </cofactor>
</comment>
<dbReference type="SMART" id="SM00345">
    <property type="entry name" value="HTH_GNTR"/>
    <property type="match status" value="1"/>
</dbReference>
<evidence type="ECO:0000256" key="2">
    <source>
        <dbReference type="ARBA" id="ARBA00005384"/>
    </source>
</evidence>
<evidence type="ECO:0000256" key="3">
    <source>
        <dbReference type="ARBA" id="ARBA00022576"/>
    </source>
</evidence>
<dbReference type="GO" id="GO:0030170">
    <property type="term" value="F:pyridoxal phosphate binding"/>
    <property type="evidence" value="ECO:0007669"/>
    <property type="project" value="InterPro"/>
</dbReference>
<proteinExistence type="inferred from homology"/>
<keyword evidence="5" id="KW-0805">Transcription regulation</keyword>
<accession>A0A2V5JYU3</accession>